<reference evidence="2 3" key="1">
    <citation type="submission" date="2019-03" db="EMBL/GenBank/DDBJ databases">
        <title>First draft genome of Liparis tanakae, snailfish: a comprehensive survey of snailfish specific genes.</title>
        <authorList>
            <person name="Kim W."/>
            <person name="Song I."/>
            <person name="Jeong J.-H."/>
            <person name="Kim D."/>
            <person name="Kim S."/>
            <person name="Ryu S."/>
            <person name="Song J.Y."/>
            <person name="Lee S.K."/>
        </authorList>
    </citation>
    <scope>NUCLEOTIDE SEQUENCE [LARGE SCALE GENOMIC DNA]</scope>
    <source>
        <tissue evidence="2">Muscle</tissue>
    </source>
</reference>
<accession>A0A4Z2GXU8</accession>
<feature type="region of interest" description="Disordered" evidence="1">
    <location>
        <begin position="149"/>
        <end position="196"/>
    </location>
</feature>
<dbReference type="Proteomes" id="UP000314294">
    <property type="component" value="Unassembled WGS sequence"/>
</dbReference>
<dbReference type="EMBL" id="SRLO01000379">
    <property type="protein sequence ID" value="TNN58418.1"/>
    <property type="molecule type" value="Genomic_DNA"/>
</dbReference>
<dbReference type="AlphaFoldDB" id="A0A4Z2GXU8"/>
<name>A0A4Z2GXU8_9TELE</name>
<evidence type="ECO:0000256" key="1">
    <source>
        <dbReference type="SAM" id="MobiDB-lite"/>
    </source>
</evidence>
<feature type="compositionally biased region" description="Basic and acidic residues" evidence="1">
    <location>
        <begin position="186"/>
        <end position="196"/>
    </location>
</feature>
<protein>
    <submittedName>
        <fullName evidence="2">Uncharacterized protein</fullName>
    </submittedName>
</protein>
<organism evidence="2 3">
    <name type="scientific">Liparis tanakae</name>
    <name type="common">Tanaka's snailfish</name>
    <dbReference type="NCBI Taxonomy" id="230148"/>
    <lineage>
        <taxon>Eukaryota</taxon>
        <taxon>Metazoa</taxon>
        <taxon>Chordata</taxon>
        <taxon>Craniata</taxon>
        <taxon>Vertebrata</taxon>
        <taxon>Euteleostomi</taxon>
        <taxon>Actinopterygii</taxon>
        <taxon>Neopterygii</taxon>
        <taxon>Teleostei</taxon>
        <taxon>Neoteleostei</taxon>
        <taxon>Acanthomorphata</taxon>
        <taxon>Eupercaria</taxon>
        <taxon>Perciformes</taxon>
        <taxon>Cottioidei</taxon>
        <taxon>Cottales</taxon>
        <taxon>Liparidae</taxon>
        <taxon>Liparis</taxon>
    </lineage>
</organism>
<evidence type="ECO:0000313" key="2">
    <source>
        <dbReference type="EMBL" id="TNN58418.1"/>
    </source>
</evidence>
<gene>
    <name evidence="2" type="ORF">EYF80_031369</name>
</gene>
<sequence>MFLPASLTLSQGAIFSLNKNTMENQRRPLGEKGVYFFRGKAASPNWNVYRKAPERENTKPPHAEALFSTKVTTMVVGSYRPVTGRLSASKVKAADQSGRCTLRGSSSKDSYTAAVRQSLLSLRILSSLPPPAVSGSPLSPKLSAAILSGASGERRRERPAHHRGGPELWQRQLDSPQKIGRKKKRDNQEKARKYAKGEISEVEAGRKLRVGRIGYEFRLLKTEVHFRTCLHKEMEMVLG</sequence>
<evidence type="ECO:0000313" key="3">
    <source>
        <dbReference type="Proteomes" id="UP000314294"/>
    </source>
</evidence>
<proteinExistence type="predicted"/>
<keyword evidence="3" id="KW-1185">Reference proteome</keyword>
<comment type="caution">
    <text evidence="2">The sequence shown here is derived from an EMBL/GenBank/DDBJ whole genome shotgun (WGS) entry which is preliminary data.</text>
</comment>